<sequence>MLAERKGQLLRQCRGRSRIQDHHELIWRTIWQSRQQANIAIGRYIDGFYKPIPP</sequence>
<proteinExistence type="predicted"/>
<protein>
    <submittedName>
        <fullName evidence="1">Uncharacterized protein</fullName>
    </submittedName>
</protein>
<accession>A4U3N0</accession>
<name>A4U3N0_9PROT</name>
<dbReference type="EMBL" id="CU459003">
    <property type="protein sequence ID" value="CAM77487.1"/>
    <property type="molecule type" value="Genomic_DNA"/>
</dbReference>
<organism evidence="1">
    <name type="scientific">Magnetospirillum gryphiswaldense</name>
    <dbReference type="NCBI Taxonomy" id="55518"/>
    <lineage>
        <taxon>Bacteria</taxon>
        <taxon>Pseudomonadati</taxon>
        <taxon>Pseudomonadota</taxon>
        <taxon>Alphaproteobacteria</taxon>
        <taxon>Rhodospirillales</taxon>
        <taxon>Rhodospirillaceae</taxon>
        <taxon>Magnetospirillum</taxon>
    </lineage>
</organism>
<evidence type="ECO:0000313" key="1">
    <source>
        <dbReference type="EMBL" id="CAM77487.1"/>
    </source>
</evidence>
<reference evidence="1" key="1">
    <citation type="journal article" date="2007" name="J. Bacteriol.">
        <title>Comparative genome analysis of four magnetotactic bacteria reveals a complex set of group-specific genes implicated in magnetosome biomineralization and function.</title>
        <authorList>
            <person name="Richter M."/>
            <person name="Kube M."/>
            <person name="Bazylinski D.A."/>
            <person name="Lombardot T."/>
            <person name="Gloeckner F.O."/>
            <person name="Reinhardt R."/>
            <person name="Schueler D."/>
        </authorList>
    </citation>
    <scope>NUCLEOTIDE SEQUENCE</scope>
    <source>
        <strain evidence="1">MSR-1</strain>
    </source>
</reference>
<gene>
    <name evidence="1" type="ORF">MGR_0155</name>
</gene>
<dbReference type="AlphaFoldDB" id="A4U3N0"/>